<sequence length="232" mass="25387">MPYTPMMNYGAMGYAPLTPRLTRKSGWGLDKKQLIAMVVGLIIVGAIQFANYKFTPGMNSQSAFFQPLGNSFYFPSLYSISLGLLLGIIFFFGVKFGPWVGLILALIPPVAACILFDPRGAGALLTFWYEYAADAFAGFFVGITFVITKDRYKASMVILIAFGMSMVAIIIDSIAITVVDALYNLRYALPYFLSSLSAVFLASLCSLVPLIVLLFISEKIIGKRTRSTNNNG</sequence>
<dbReference type="EMBL" id="BIFT01000002">
    <property type="protein sequence ID" value="GCE30942.1"/>
    <property type="molecule type" value="Genomic_DNA"/>
</dbReference>
<reference evidence="3" key="1">
    <citation type="submission" date="2018-12" db="EMBL/GenBank/DDBJ databases">
        <title>Tengunoibacter tsumagoiensis gen. nov., sp. nov., Dictyobacter kobayashii sp. nov., D. alpinus sp. nov., and D. joshuensis sp. nov. and description of Dictyobacteraceae fam. nov. within the order Ktedonobacterales isolated from Tengu-no-mugimeshi.</title>
        <authorList>
            <person name="Wang C.M."/>
            <person name="Zheng Y."/>
            <person name="Sakai Y."/>
            <person name="Toyoda A."/>
            <person name="Minakuchi Y."/>
            <person name="Abe K."/>
            <person name="Yokota A."/>
            <person name="Yabe S."/>
        </authorList>
    </citation>
    <scope>NUCLEOTIDE SEQUENCE [LARGE SCALE GENOMIC DNA]</scope>
    <source>
        <strain evidence="3">Uno16</strain>
    </source>
</reference>
<keyword evidence="1" id="KW-0472">Membrane</keyword>
<keyword evidence="1" id="KW-0812">Transmembrane</keyword>
<protein>
    <submittedName>
        <fullName evidence="2">Uncharacterized protein</fullName>
    </submittedName>
</protein>
<name>A0A402BI78_9CHLR</name>
<dbReference type="AlphaFoldDB" id="A0A402BI78"/>
<feature type="transmembrane region" description="Helical" evidence="1">
    <location>
        <begin position="128"/>
        <end position="147"/>
    </location>
</feature>
<accession>A0A402BI78</accession>
<gene>
    <name evidence="2" type="ORF">KDA_64260</name>
</gene>
<evidence type="ECO:0000313" key="2">
    <source>
        <dbReference type="EMBL" id="GCE30942.1"/>
    </source>
</evidence>
<proteinExistence type="predicted"/>
<comment type="caution">
    <text evidence="2">The sequence shown here is derived from an EMBL/GenBank/DDBJ whole genome shotgun (WGS) entry which is preliminary data.</text>
</comment>
<feature type="transmembrane region" description="Helical" evidence="1">
    <location>
        <begin position="99"/>
        <end position="116"/>
    </location>
</feature>
<evidence type="ECO:0000313" key="3">
    <source>
        <dbReference type="Proteomes" id="UP000287171"/>
    </source>
</evidence>
<dbReference type="Proteomes" id="UP000287171">
    <property type="component" value="Unassembled WGS sequence"/>
</dbReference>
<feature type="transmembrane region" description="Helical" evidence="1">
    <location>
        <begin position="72"/>
        <end position="92"/>
    </location>
</feature>
<organism evidence="2 3">
    <name type="scientific">Dictyobacter alpinus</name>
    <dbReference type="NCBI Taxonomy" id="2014873"/>
    <lineage>
        <taxon>Bacteria</taxon>
        <taxon>Bacillati</taxon>
        <taxon>Chloroflexota</taxon>
        <taxon>Ktedonobacteria</taxon>
        <taxon>Ktedonobacterales</taxon>
        <taxon>Dictyobacteraceae</taxon>
        <taxon>Dictyobacter</taxon>
    </lineage>
</organism>
<evidence type="ECO:0000256" key="1">
    <source>
        <dbReference type="SAM" id="Phobius"/>
    </source>
</evidence>
<feature type="transmembrane region" description="Helical" evidence="1">
    <location>
        <begin position="154"/>
        <end position="179"/>
    </location>
</feature>
<feature type="transmembrane region" description="Helical" evidence="1">
    <location>
        <begin position="191"/>
        <end position="216"/>
    </location>
</feature>
<keyword evidence="3" id="KW-1185">Reference proteome</keyword>
<feature type="transmembrane region" description="Helical" evidence="1">
    <location>
        <begin position="34"/>
        <end position="52"/>
    </location>
</feature>
<keyword evidence="1" id="KW-1133">Transmembrane helix</keyword>